<keyword evidence="2" id="KW-1185">Reference proteome</keyword>
<sequence>MRECLQATIAMLVEAAVRVGAFVFLNRDAKVLRNRDAFRPFGLLIASPLDLLEELFGRGAFHCMLAPQYAQWPMMDQQRVGHLIHALPEFRPW</sequence>
<organism evidence="1 2">
    <name type="scientific">Lentzea indica</name>
    <dbReference type="NCBI Taxonomy" id="2604800"/>
    <lineage>
        <taxon>Bacteria</taxon>
        <taxon>Bacillati</taxon>
        <taxon>Actinomycetota</taxon>
        <taxon>Actinomycetes</taxon>
        <taxon>Pseudonocardiales</taxon>
        <taxon>Pseudonocardiaceae</taxon>
        <taxon>Lentzea</taxon>
    </lineage>
</organism>
<dbReference type="RefSeq" id="WP_167976623.1">
    <property type="nucleotide sequence ID" value="NZ_VSRL01000102.1"/>
</dbReference>
<reference evidence="1 2" key="1">
    <citation type="submission" date="2019-08" db="EMBL/GenBank/DDBJ databases">
        <title>Lentzea from Indian Himalayas.</title>
        <authorList>
            <person name="Mandal S."/>
            <person name="Mallick Gupta A."/>
            <person name="Maiti P.K."/>
            <person name="Sarkar J."/>
            <person name="Mandal S."/>
        </authorList>
    </citation>
    <scope>NUCLEOTIDE SEQUENCE [LARGE SCALE GENOMIC DNA]</scope>
    <source>
        <strain evidence="1 2">PSKA42</strain>
    </source>
</reference>
<name>A0ABX1FMP6_9PSEU</name>
<comment type="caution">
    <text evidence="1">The sequence shown here is derived from an EMBL/GenBank/DDBJ whole genome shotgun (WGS) entry which is preliminary data.</text>
</comment>
<dbReference type="EMBL" id="VSRL01000102">
    <property type="protein sequence ID" value="NKE59966.1"/>
    <property type="molecule type" value="Genomic_DNA"/>
</dbReference>
<protein>
    <submittedName>
        <fullName evidence="1">Uncharacterized protein</fullName>
    </submittedName>
</protein>
<dbReference type="Proteomes" id="UP001515943">
    <property type="component" value="Unassembled WGS sequence"/>
</dbReference>
<evidence type="ECO:0000313" key="1">
    <source>
        <dbReference type="EMBL" id="NKE59966.1"/>
    </source>
</evidence>
<proteinExistence type="predicted"/>
<gene>
    <name evidence="1" type="ORF">FXN61_25465</name>
</gene>
<accession>A0ABX1FMP6</accession>
<evidence type="ECO:0000313" key="2">
    <source>
        <dbReference type="Proteomes" id="UP001515943"/>
    </source>
</evidence>